<evidence type="ECO:0000256" key="7">
    <source>
        <dbReference type="ARBA" id="ARBA00022824"/>
    </source>
</evidence>
<organism evidence="14">
    <name type="scientific">Ascaris suum</name>
    <name type="common">Pig roundworm</name>
    <name type="synonym">Ascaris lumbricoides</name>
    <dbReference type="NCBI Taxonomy" id="6253"/>
    <lineage>
        <taxon>Eukaryota</taxon>
        <taxon>Metazoa</taxon>
        <taxon>Ecdysozoa</taxon>
        <taxon>Nematoda</taxon>
        <taxon>Chromadorea</taxon>
        <taxon>Rhabditida</taxon>
        <taxon>Spirurina</taxon>
        <taxon>Ascaridomorpha</taxon>
        <taxon>Ascaridoidea</taxon>
        <taxon>Ascarididae</taxon>
        <taxon>Ascaris</taxon>
    </lineage>
</organism>
<comment type="catalytic activity">
    <reaction evidence="12">
        <text>a 1,2-diacyl-sn-glycero-3-phosphoethanolamine + L-serine = a 1,2-diacyl-sn-glycero-3-phospho-L-serine + ethanolamine</text>
        <dbReference type="Rhea" id="RHEA:27606"/>
        <dbReference type="ChEBI" id="CHEBI:33384"/>
        <dbReference type="ChEBI" id="CHEBI:57262"/>
        <dbReference type="ChEBI" id="CHEBI:57603"/>
        <dbReference type="ChEBI" id="CHEBI:64612"/>
        <dbReference type="EC" id="2.7.8.29"/>
    </reaction>
</comment>
<evidence type="ECO:0000256" key="5">
    <source>
        <dbReference type="ARBA" id="ARBA00022679"/>
    </source>
</evidence>
<dbReference type="PANTHER" id="PTHR15362">
    <property type="entry name" value="PHOSPHATIDYLINOSITOL SYNTHASE"/>
    <property type="match status" value="1"/>
</dbReference>
<feature type="transmembrane region" description="Helical" evidence="12">
    <location>
        <begin position="234"/>
        <end position="254"/>
    </location>
</feature>
<sequence length="527" mass="61172">MSLSCAIRGGIEWELVLSRYNGGAVVVMQRIVKGDSPKVRFSECEEESSKVEVSSGRSRSFTDEHSDETEETSLYTTSSSHMRRRSRTEVERIYYQMINERVVNDVTLEFFYKPHTVTALVGICAFLLAPSFTREDAHTDNNVLTGLIATAVLFLIVSALAFPNGPFTRPHPVFWRIIFGCSVIYIMLLQFALFQNFSDIKLVLKWLDPEGLSREKLEEKAYAVNCSDVTLERIWSYMDIFVVGHFLGWAMKALLIRHSIICWYISIAWEITEVVFAHLLPNFQECWWDAIVLDVLLCNGLGIWFGTWVARFFEMRQFHWESIKDIKTTRGKFKRAVLQFTPESWIKVDWYNNFALRRTLAIYAFVMIWLISELNTFFLKHIFAVDTSHPLVFWRIVLIAFVSAPSIRQFYLFATDPRVKRMGMQSWVYLAVCALEAAICIKFGRPKFPHIKITFILIWIAFLALGTFGCVWFSVWWARKSAMTMQVKVGDRFRECYLDSSYENLGAIADDVKACRKRLQISESDFN</sequence>
<keyword evidence="10 12" id="KW-0472">Membrane</keyword>
<feature type="transmembrane region" description="Helical" evidence="12">
    <location>
        <begin position="426"/>
        <end position="444"/>
    </location>
</feature>
<evidence type="ECO:0000256" key="2">
    <source>
        <dbReference type="ARBA" id="ARBA00004916"/>
    </source>
</evidence>
<feature type="transmembrane region" description="Helical" evidence="12">
    <location>
        <begin position="261"/>
        <end position="281"/>
    </location>
</feature>
<keyword evidence="12" id="KW-0444">Lipid biosynthesis</keyword>
<feature type="transmembrane region" description="Helical" evidence="12">
    <location>
        <begin position="391"/>
        <end position="414"/>
    </location>
</feature>
<dbReference type="GO" id="GO:0005789">
    <property type="term" value="C:endoplasmic reticulum membrane"/>
    <property type="evidence" value="ECO:0007669"/>
    <property type="project" value="UniProtKB-SubCell"/>
</dbReference>
<feature type="transmembrane region" description="Helical" evidence="12">
    <location>
        <begin position="287"/>
        <end position="310"/>
    </location>
</feature>
<evidence type="ECO:0000256" key="1">
    <source>
        <dbReference type="ARBA" id="ARBA00004477"/>
    </source>
</evidence>
<feature type="region of interest" description="Disordered" evidence="13">
    <location>
        <begin position="52"/>
        <end position="82"/>
    </location>
</feature>
<evidence type="ECO:0000256" key="4">
    <source>
        <dbReference type="ARBA" id="ARBA00008671"/>
    </source>
</evidence>
<dbReference type="InterPro" id="IPR004277">
    <property type="entry name" value="PSS"/>
</dbReference>
<dbReference type="Pfam" id="PF03034">
    <property type="entry name" value="PSS"/>
    <property type="match status" value="1"/>
</dbReference>
<evidence type="ECO:0000256" key="12">
    <source>
        <dbReference type="RuleBase" id="RU368094"/>
    </source>
</evidence>
<keyword evidence="11 12" id="KW-1208">Phospholipid metabolism</keyword>
<dbReference type="EMBL" id="JI169639">
    <property type="protein sequence ID" value="ADY44019.1"/>
    <property type="molecule type" value="mRNA"/>
</dbReference>
<feature type="transmembrane region" description="Helical" evidence="12">
    <location>
        <begin position="143"/>
        <end position="162"/>
    </location>
</feature>
<dbReference type="PANTHER" id="PTHR15362:SF39">
    <property type="entry name" value="PHOSPHATIDYLSERINE SYNTHASE"/>
    <property type="match status" value="1"/>
</dbReference>
<feature type="transmembrane region" description="Helical" evidence="12">
    <location>
        <begin position="456"/>
        <end position="478"/>
    </location>
</feature>
<comment type="similarity">
    <text evidence="4 12">Belongs to the phosphatidyl serine synthase family.</text>
</comment>
<protein>
    <recommendedName>
        <fullName evidence="12">Phosphatidylserine synthase</fullName>
        <ecNumber evidence="12">2.7.8.29</ecNumber>
    </recommendedName>
    <alternativeName>
        <fullName evidence="12">Serine-exchange enzyme</fullName>
    </alternativeName>
</protein>
<proteinExistence type="evidence at transcript level"/>
<comment type="pathway">
    <text evidence="2 12">Phospholipid metabolism; phosphatidylserine biosynthesis.</text>
</comment>
<evidence type="ECO:0000313" key="14">
    <source>
        <dbReference type="EMBL" id="ADY44019.1"/>
    </source>
</evidence>
<dbReference type="GO" id="GO:0106245">
    <property type="term" value="F:L-serine-phosphatidylethanolamine phosphatidyltransferase activity"/>
    <property type="evidence" value="ECO:0007669"/>
    <property type="project" value="UniProtKB-UniRule"/>
</dbReference>
<reference evidence="14" key="1">
    <citation type="journal article" date="2011" name="Genome Res.">
        <title>Deep small RNA sequencing from the nematode Ascaris reveals conservation, functional diversification, and novel developmental profiles.</title>
        <authorList>
            <person name="Wang J."/>
            <person name="Czech B."/>
            <person name="Crunk A."/>
            <person name="Wallace A."/>
            <person name="Mitreva M."/>
            <person name="Hannon G.J."/>
            <person name="Davis R.E."/>
        </authorList>
    </citation>
    <scope>NUCLEOTIDE SEQUENCE</scope>
</reference>
<evidence type="ECO:0000256" key="11">
    <source>
        <dbReference type="ARBA" id="ARBA00023264"/>
    </source>
</evidence>
<evidence type="ECO:0000256" key="6">
    <source>
        <dbReference type="ARBA" id="ARBA00022692"/>
    </source>
</evidence>
<feature type="transmembrane region" description="Helical" evidence="12">
    <location>
        <begin position="110"/>
        <end position="131"/>
    </location>
</feature>
<feature type="transmembrane region" description="Helical" evidence="12">
    <location>
        <begin position="360"/>
        <end position="379"/>
    </location>
</feature>
<dbReference type="UniPathway" id="UPA00948"/>
<comment type="pathway">
    <text evidence="3">Lipid metabolism.</text>
</comment>
<dbReference type="GO" id="GO:0006659">
    <property type="term" value="P:phosphatidylserine biosynthetic process"/>
    <property type="evidence" value="ECO:0007669"/>
    <property type="project" value="UniProtKB-UniRule"/>
</dbReference>
<feature type="transmembrane region" description="Helical" evidence="12">
    <location>
        <begin position="174"/>
        <end position="194"/>
    </location>
</feature>
<dbReference type="AlphaFoldDB" id="F1L1L5"/>
<keyword evidence="9 12" id="KW-0443">Lipid metabolism</keyword>
<keyword evidence="6 12" id="KW-0812">Transmembrane</keyword>
<keyword evidence="7 12" id="KW-0256">Endoplasmic reticulum</keyword>
<evidence type="ECO:0000256" key="13">
    <source>
        <dbReference type="SAM" id="MobiDB-lite"/>
    </source>
</evidence>
<evidence type="ECO:0000256" key="9">
    <source>
        <dbReference type="ARBA" id="ARBA00023098"/>
    </source>
</evidence>
<comment type="subcellular location">
    <subcellularLocation>
        <location evidence="1 12">Endoplasmic reticulum membrane</location>
        <topology evidence="1 12">Multi-pass membrane protein</topology>
    </subcellularLocation>
</comment>
<keyword evidence="8 12" id="KW-1133">Transmembrane helix</keyword>
<keyword evidence="12" id="KW-0594">Phospholipid biosynthesis</keyword>
<dbReference type="EC" id="2.7.8.29" evidence="12"/>
<evidence type="ECO:0000256" key="10">
    <source>
        <dbReference type="ARBA" id="ARBA00023136"/>
    </source>
</evidence>
<evidence type="ECO:0000256" key="8">
    <source>
        <dbReference type="ARBA" id="ARBA00022989"/>
    </source>
</evidence>
<name>F1L1L5_ASCSU</name>
<accession>F1L1L5</accession>
<comment type="function">
    <text evidence="12">Catalyzes a base-exchange reaction in which the polar head group of phosphatidylethanolamine (PE) is replaced by L-serine.</text>
</comment>
<keyword evidence="5 12" id="KW-0808">Transferase</keyword>
<evidence type="ECO:0000256" key="3">
    <source>
        <dbReference type="ARBA" id="ARBA00005189"/>
    </source>
</evidence>